<keyword evidence="1" id="KW-1133">Transmembrane helix</keyword>
<protein>
    <recommendedName>
        <fullName evidence="4">DUF3307 domain-containing protein</fullName>
    </recommendedName>
</protein>
<keyword evidence="1" id="KW-0472">Membrane</keyword>
<name>A0A7Y9JGD0_9ACTN</name>
<feature type="transmembrane region" description="Helical" evidence="1">
    <location>
        <begin position="81"/>
        <end position="98"/>
    </location>
</feature>
<dbReference type="AlphaFoldDB" id="A0A7Y9JGD0"/>
<keyword evidence="3" id="KW-1185">Reference proteome</keyword>
<keyword evidence="1" id="KW-0812">Transmembrane</keyword>
<organism evidence="2 3">
    <name type="scientific">Actinomadura luteofluorescens</name>
    <dbReference type="NCBI Taxonomy" id="46163"/>
    <lineage>
        <taxon>Bacteria</taxon>
        <taxon>Bacillati</taxon>
        <taxon>Actinomycetota</taxon>
        <taxon>Actinomycetes</taxon>
        <taxon>Streptosporangiales</taxon>
        <taxon>Thermomonosporaceae</taxon>
        <taxon>Actinomadura</taxon>
    </lineage>
</organism>
<comment type="caution">
    <text evidence="2">The sequence shown here is derived from an EMBL/GenBank/DDBJ whole genome shotgun (WGS) entry which is preliminary data.</text>
</comment>
<dbReference type="RefSeq" id="WP_179844896.1">
    <property type="nucleotide sequence ID" value="NZ_JACCBA010000001.1"/>
</dbReference>
<proteinExistence type="predicted"/>
<evidence type="ECO:0008006" key="4">
    <source>
        <dbReference type="Google" id="ProtNLM"/>
    </source>
</evidence>
<accession>A0A7Y9JGD0</accession>
<gene>
    <name evidence="2" type="ORF">BJY14_003873</name>
</gene>
<sequence>MSTDYIVAALTFVVVLVSMLVTHNVADHWVQPQAQSRDKGLHGVHMWKGRLACLRHVASYTACTALIVAVMWALFELRVSLFSFILGQLISAVTHFWADRRTTLRRLAEFVDRLQGLKDEAVGSFYQLGAPRAGKDDNPALGGGGHRRSWVVVAHRGSMRPSQAS</sequence>
<feature type="transmembrane region" description="Helical" evidence="1">
    <location>
        <begin position="6"/>
        <end position="26"/>
    </location>
</feature>
<reference evidence="2 3" key="1">
    <citation type="submission" date="2020-07" db="EMBL/GenBank/DDBJ databases">
        <title>Sequencing the genomes of 1000 actinobacteria strains.</title>
        <authorList>
            <person name="Klenk H.-P."/>
        </authorList>
    </citation>
    <scope>NUCLEOTIDE SEQUENCE [LARGE SCALE GENOMIC DNA]</scope>
    <source>
        <strain evidence="2 3">DSM 40398</strain>
    </source>
</reference>
<evidence type="ECO:0000313" key="3">
    <source>
        <dbReference type="Proteomes" id="UP000529783"/>
    </source>
</evidence>
<feature type="transmembrane region" description="Helical" evidence="1">
    <location>
        <begin position="57"/>
        <end position="75"/>
    </location>
</feature>
<dbReference type="EMBL" id="JACCBA010000001">
    <property type="protein sequence ID" value="NYD47890.1"/>
    <property type="molecule type" value="Genomic_DNA"/>
</dbReference>
<dbReference type="Proteomes" id="UP000529783">
    <property type="component" value="Unassembled WGS sequence"/>
</dbReference>
<evidence type="ECO:0000256" key="1">
    <source>
        <dbReference type="SAM" id="Phobius"/>
    </source>
</evidence>
<evidence type="ECO:0000313" key="2">
    <source>
        <dbReference type="EMBL" id="NYD47890.1"/>
    </source>
</evidence>